<dbReference type="OMA" id="NTTHGMI"/>
<dbReference type="OrthoDB" id="2258660at2759"/>
<gene>
    <name evidence="1" type="primary">ABSGL_08892.1 scaffold 10451</name>
</gene>
<evidence type="ECO:0000313" key="1">
    <source>
        <dbReference type="EMBL" id="SAM03075.1"/>
    </source>
</evidence>
<accession>A0A168PVW7</accession>
<dbReference type="Proteomes" id="UP000078561">
    <property type="component" value="Unassembled WGS sequence"/>
</dbReference>
<dbReference type="AlphaFoldDB" id="A0A168PVW7"/>
<sequence length="112" mass="12765">MPKITTLIGGLVVVSAITYKYREDIKKETRSLQQQGSSSMDAMDAELEKEIDSVQYSLQNSHKYIKQRLIPSVKATWNEQVTNTTHGMIESDIPSRVGHLWNKYVVGQPDRQ</sequence>
<evidence type="ECO:0000313" key="2">
    <source>
        <dbReference type="Proteomes" id="UP000078561"/>
    </source>
</evidence>
<proteinExistence type="predicted"/>
<dbReference type="InParanoid" id="A0A168PVW7"/>
<dbReference type="EMBL" id="LT554032">
    <property type="protein sequence ID" value="SAM03075.1"/>
    <property type="molecule type" value="Genomic_DNA"/>
</dbReference>
<organism evidence="1">
    <name type="scientific">Absidia glauca</name>
    <name type="common">Pin mould</name>
    <dbReference type="NCBI Taxonomy" id="4829"/>
    <lineage>
        <taxon>Eukaryota</taxon>
        <taxon>Fungi</taxon>
        <taxon>Fungi incertae sedis</taxon>
        <taxon>Mucoromycota</taxon>
        <taxon>Mucoromycotina</taxon>
        <taxon>Mucoromycetes</taxon>
        <taxon>Mucorales</taxon>
        <taxon>Cunninghamellaceae</taxon>
        <taxon>Absidia</taxon>
    </lineage>
</organism>
<keyword evidence="2" id="KW-1185">Reference proteome</keyword>
<name>A0A168PVW7_ABSGL</name>
<reference evidence="1" key="1">
    <citation type="submission" date="2016-04" db="EMBL/GenBank/DDBJ databases">
        <authorList>
            <person name="Evans L.H."/>
            <person name="Alamgir A."/>
            <person name="Owens N."/>
            <person name="Weber N.D."/>
            <person name="Virtaneva K."/>
            <person name="Barbian K."/>
            <person name="Babar A."/>
            <person name="Rosenke K."/>
        </authorList>
    </citation>
    <scope>NUCLEOTIDE SEQUENCE [LARGE SCALE GENOMIC DNA]</scope>
    <source>
        <strain evidence="1">CBS 101.48</strain>
    </source>
</reference>
<protein>
    <submittedName>
        <fullName evidence="1">Uncharacterized protein</fullName>
    </submittedName>
</protein>